<reference evidence="2 3" key="1">
    <citation type="journal article" date="2018" name="MBio">
        <title>Comparative Genomics Reveals the Core Gene Toolbox for the Fungus-Insect Symbiosis.</title>
        <authorList>
            <person name="Wang Y."/>
            <person name="Stata M."/>
            <person name="Wang W."/>
            <person name="Stajich J.E."/>
            <person name="White M.M."/>
            <person name="Moncalvo J.M."/>
        </authorList>
    </citation>
    <scope>NUCLEOTIDE SEQUENCE [LARGE SCALE GENOMIC DNA]</scope>
    <source>
        <strain evidence="2 3">SC-DP-2</strain>
    </source>
</reference>
<dbReference type="AlphaFoldDB" id="A0A2T9Z982"/>
<evidence type="ECO:0000313" key="2">
    <source>
        <dbReference type="EMBL" id="PVV01158.1"/>
    </source>
</evidence>
<gene>
    <name evidence="2" type="ORF">BB560_004433</name>
</gene>
<feature type="region of interest" description="Disordered" evidence="1">
    <location>
        <begin position="449"/>
        <end position="481"/>
    </location>
</feature>
<protein>
    <submittedName>
        <fullName evidence="2">Uncharacterized protein</fullName>
    </submittedName>
</protein>
<proteinExistence type="predicted"/>
<comment type="caution">
    <text evidence="2">The sequence shown here is derived from an EMBL/GenBank/DDBJ whole genome shotgun (WGS) entry which is preliminary data.</text>
</comment>
<name>A0A2T9Z982_9FUNG</name>
<evidence type="ECO:0000313" key="3">
    <source>
        <dbReference type="Proteomes" id="UP000245609"/>
    </source>
</evidence>
<dbReference type="EMBL" id="MBFS01001319">
    <property type="protein sequence ID" value="PVV01158.1"/>
    <property type="molecule type" value="Genomic_DNA"/>
</dbReference>
<organism evidence="2 3">
    <name type="scientific">Smittium megazygosporum</name>
    <dbReference type="NCBI Taxonomy" id="133381"/>
    <lineage>
        <taxon>Eukaryota</taxon>
        <taxon>Fungi</taxon>
        <taxon>Fungi incertae sedis</taxon>
        <taxon>Zoopagomycota</taxon>
        <taxon>Kickxellomycotina</taxon>
        <taxon>Harpellomycetes</taxon>
        <taxon>Harpellales</taxon>
        <taxon>Legeriomycetaceae</taxon>
        <taxon>Smittium</taxon>
    </lineage>
</organism>
<sequence>MTFQNFENSSPPISIDVLSKYTSKDPSKNKDTPFSLKTDTNDDLFKESKPRLCQMKTNFTPASGNICFKDTTDQYSSEFKEEREDPDSSNTGVRLVGTAGNSEQYIKNETRFGGYLEEDLKNYRPAKTEKGIEKNASFQENTYKLGNKIHDYLTDKLELNTGKIKLEYSENEENGGCDDPRCSYSTCSYGNCIDESSRTNIILGDETVINSDSDFDFDEEINLKHTRDLIYKKKMAQRDKTQHRPRSVSSPQKIIPSLFGFVSNSSSSPKSYDQFKKPINMDPRYVGFGNAPNNTIEPQKSKRSSSQWSVITDFMQSAGYGNSWKAEQQEEFKEWNEIMDKIKASSESPKNKGQSGFVCTKSRENSTKAKFSDSNNCDVQDQDSNIILAHFYSDHRGQIEPIGAENLVAPHCIISETKHKDRCKTSKYENPYLRKHFLNTREKKSSEECHEIKNNDLFGNSEKNKDSETEGIDTKSATNSGSSKCNIDICLDLDRLSEIDNSDKRQSLKTKNSIGDLACKPKPNTSLSCLVENLINNTGTFEAKVPMGNKN</sequence>
<evidence type="ECO:0000256" key="1">
    <source>
        <dbReference type="SAM" id="MobiDB-lite"/>
    </source>
</evidence>
<feature type="region of interest" description="Disordered" evidence="1">
    <location>
        <begin position="21"/>
        <end position="42"/>
    </location>
</feature>
<accession>A0A2T9Z982</accession>
<feature type="compositionally biased region" description="Basic and acidic residues" evidence="1">
    <location>
        <begin position="22"/>
        <end position="31"/>
    </location>
</feature>
<keyword evidence="3" id="KW-1185">Reference proteome</keyword>
<dbReference type="Proteomes" id="UP000245609">
    <property type="component" value="Unassembled WGS sequence"/>
</dbReference>